<reference evidence="3 4" key="1">
    <citation type="journal article" date="2021" name="Nat. Plants">
        <title>The Taxus genome provides insights into paclitaxel biosynthesis.</title>
        <authorList>
            <person name="Xiong X."/>
            <person name="Gou J."/>
            <person name="Liao Q."/>
            <person name="Li Y."/>
            <person name="Zhou Q."/>
            <person name="Bi G."/>
            <person name="Li C."/>
            <person name="Du R."/>
            <person name="Wang X."/>
            <person name="Sun T."/>
            <person name="Guo L."/>
            <person name="Liang H."/>
            <person name="Lu P."/>
            <person name="Wu Y."/>
            <person name="Zhang Z."/>
            <person name="Ro D.K."/>
            <person name="Shang Y."/>
            <person name="Huang S."/>
            <person name="Yan J."/>
        </authorList>
    </citation>
    <scope>NUCLEOTIDE SEQUENCE [LARGE SCALE GENOMIC DNA]</scope>
    <source>
        <strain evidence="3">Ta-2019</strain>
    </source>
</reference>
<dbReference type="InterPro" id="IPR008540">
    <property type="entry name" value="BES1_N"/>
</dbReference>
<evidence type="ECO:0000313" key="4">
    <source>
        <dbReference type="Proteomes" id="UP000824469"/>
    </source>
</evidence>
<dbReference type="Proteomes" id="UP000824469">
    <property type="component" value="Unassembled WGS sequence"/>
</dbReference>
<evidence type="ECO:0000313" key="3">
    <source>
        <dbReference type="EMBL" id="KAH9329451.1"/>
    </source>
</evidence>
<protein>
    <recommendedName>
        <fullName evidence="2">BES1/BZR1 plant transcription factor N-terminal domain-containing protein</fullName>
    </recommendedName>
</protein>
<gene>
    <name evidence="3" type="ORF">KI387_001559</name>
</gene>
<dbReference type="GO" id="GO:0010468">
    <property type="term" value="P:regulation of gene expression"/>
    <property type="evidence" value="ECO:0007669"/>
    <property type="project" value="UniProtKB-ARBA"/>
</dbReference>
<dbReference type="GO" id="GO:0080090">
    <property type="term" value="P:regulation of primary metabolic process"/>
    <property type="evidence" value="ECO:0007669"/>
    <property type="project" value="UniProtKB-ARBA"/>
</dbReference>
<accession>A0AA38LMT0</accession>
<proteinExistence type="predicted"/>
<feature type="non-terminal residue" evidence="3">
    <location>
        <position position="152"/>
    </location>
</feature>
<organism evidence="3 4">
    <name type="scientific">Taxus chinensis</name>
    <name type="common">Chinese yew</name>
    <name type="synonym">Taxus wallichiana var. chinensis</name>
    <dbReference type="NCBI Taxonomy" id="29808"/>
    <lineage>
        <taxon>Eukaryota</taxon>
        <taxon>Viridiplantae</taxon>
        <taxon>Streptophyta</taxon>
        <taxon>Embryophyta</taxon>
        <taxon>Tracheophyta</taxon>
        <taxon>Spermatophyta</taxon>
        <taxon>Pinopsida</taxon>
        <taxon>Pinidae</taxon>
        <taxon>Conifers II</taxon>
        <taxon>Cupressales</taxon>
        <taxon>Taxaceae</taxon>
        <taxon>Taxus</taxon>
    </lineage>
</organism>
<sequence>GDREADDSNSHIFIDTPEAPAPTAPTHLTDSAAPHIIPEDEGEDGRWKGFVFTEITGFPSTAILKAVCAEAGWIVDANGTTYRPGMRISEPVDCGPAPENGSLIPWLKGLGSGGNRLATPTVLPPLQCDRRALQCAGHAHLCSLIRTAKLNQ</sequence>
<keyword evidence="4" id="KW-1185">Reference proteome</keyword>
<feature type="domain" description="BES1/BZR1 plant transcription factor N-terminal" evidence="2">
    <location>
        <begin position="63"/>
        <end position="88"/>
    </location>
</feature>
<dbReference type="Pfam" id="PF05687">
    <property type="entry name" value="BES1_N"/>
    <property type="match status" value="1"/>
</dbReference>
<name>A0AA38LMT0_TAXCH</name>
<feature type="region of interest" description="Disordered" evidence="1">
    <location>
        <begin position="1"/>
        <end position="40"/>
    </location>
</feature>
<dbReference type="AlphaFoldDB" id="A0AA38LMT0"/>
<evidence type="ECO:0000256" key="1">
    <source>
        <dbReference type="SAM" id="MobiDB-lite"/>
    </source>
</evidence>
<comment type="caution">
    <text evidence="3">The sequence shown here is derived from an EMBL/GenBank/DDBJ whole genome shotgun (WGS) entry which is preliminary data.</text>
</comment>
<dbReference type="EMBL" id="JAHRHJ020000001">
    <property type="protein sequence ID" value="KAH9329451.1"/>
    <property type="molecule type" value="Genomic_DNA"/>
</dbReference>
<evidence type="ECO:0000259" key="2">
    <source>
        <dbReference type="Pfam" id="PF05687"/>
    </source>
</evidence>